<evidence type="ECO:0000313" key="1">
    <source>
        <dbReference type="EMBL" id="KAF9615328.1"/>
    </source>
</evidence>
<dbReference type="InterPro" id="IPR055290">
    <property type="entry name" value="At3g26010-like"/>
</dbReference>
<proteinExistence type="predicted"/>
<dbReference type="EMBL" id="JADFTS010000003">
    <property type="protein sequence ID" value="KAF9615328.1"/>
    <property type="molecule type" value="Genomic_DNA"/>
</dbReference>
<comment type="caution">
    <text evidence="1">The sequence shown here is derived from an EMBL/GenBank/DDBJ whole genome shotgun (WGS) entry which is preliminary data.</text>
</comment>
<evidence type="ECO:0008006" key="3">
    <source>
        <dbReference type="Google" id="ProtNLM"/>
    </source>
</evidence>
<name>A0A835IGK0_9MAGN</name>
<evidence type="ECO:0000313" key="2">
    <source>
        <dbReference type="Proteomes" id="UP000631114"/>
    </source>
</evidence>
<dbReference type="PANTHER" id="PTHR35546">
    <property type="entry name" value="F-BOX PROTEIN INTERACTION DOMAIN PROTEIN-RELATED"/>
    <property type="match status" value="1"/>
</dbReference>
<reference evidence="1 2" key="1">
    <citation type="submission" date="2020-10" db="EMBL/GenBank/DDBJ databases">
        <title>The Coptis chinensis genome and diversification of protoberbering-type alkaloids.</title>
        <authorList>
            <person name="Wang B."/>
            <person name="Shu S."/>
            <person name="Song C."/>
            <person name="Liu Y."/>
        </authorList>
    </citation>
    <scope>NUCLEOTIDE SEQUENCE [LARGE SCALE GENOMIC DNA]</scope>
    <source>
        <strain evidence="1">HL-2020</strain>
        <tissue evidence="1">Leaf</tissue>
    </source>
</reference>
<dbReference type="OrthoDB" id="591557at2759"/>
<gene>
    <name evidence="1" type="ORF">IFM89_022979</name>
</gene>
<dbReference type="Proteomes" id="UP000631114">
    <property type="component" value="Unassembled WGS sequence"/>
</dbReference>
<organism evidence="1 2">
    <name type="scientific">Coptis chinensis</name>
    <dbReference type="NCBI Taxonomy" id="261450"/>
    <lineage>
        <taxon>Eukaryota</taxon>
        <taxon>Viridiplantae</taxon>
        <taxon>Streptophyta</taxon>
        <taxon>Embryophyta</taxon>
        <taxon>Tracheophyta</taxon>
        <taxon>Spermatophyta</taxon>
        <taxon>Magnoliopsida</taxon>
        <taxon>Ranunculales</taxon>
        <taxon>Ranunculaceae</taxon>
        <taxon>Coptidoideae</taxon>
        <taxon>Coptis</taxon>
    </lineage>
</organism>
<sequence>MSEIEALVTGFGYDSVSEVFKVIRILEVLEGNKCCTITEVFNFGSGKWRCIRKVPFNFNKKNVNVVLNVALHWIGSPWTENFSLYLSVLGGRLHLVHTLNRKHIKVWVMKKYGVKSSWVKKYVVDDIKLENEYNDEYHVGPYKLLELTKDGDIIFCSGNDLGYKDPESWELVNFYTYQEVHLNSALRPLAHIGSLISPRTVGTELNNVYTPNCLERERTWNFGTVFFVADLQFVLGLWHGRKF</sequence>
<accession>A0A835IGK0</accession>
<dbReference type="PANTHER" id="PTHR35546:SF9">
    <property type="entry name" value="F-BOX ASSOCIATED DOMAIN-CONTAINING PROTEIN"/>
    <property type="match status" value="1"/>
</dbReference>
<keyword evidence="2" id="KW-1185">Reference proteome</keyword>
<dbReference type="AlphaFoldDB" id="A0A835IGK0"/>
<protein>
    <recommendedName>
        <fullName evidence="3">F-box associated domain-containing protein</fullName>
    </recommendedName>
</protein>